<dbReference type="FunFam" id="1.20.1280.50:FF:000023">
    <property type="entry name" value="F-box/LRR-repeat protein 4"/>
    <property type="match status" value="1"/>
</dbReference>
<dbReference type="Gramene" id="Manes.17G056400.1.v8.1">
    <property type="protein sequence ID" value="Manes.17G056400.1.v8.1.CDS.1"/>
    <property type="gene ID" value="Manes.17G056400.v8.1"/>
</dbReference>
<gene>
    <name evidence="2" type="ORF">MANES_17G056400v8</name>
</gene>
<dbReference type="GO" id="GO:0031146">
    <property type="term" value="P:SCF-dependent proteasomal ubiquitin-dependent protein catabolic process"/>
    <property type="evidence" value="ECO:0000318"/>
    <property type="project" value="GO_Central"/>
</dbReference>
<dbReference type="InterPro" id="IPR041567">
    <property type="entry name" value="COI1_F-box"/>
</dbReference>
<keyword evidence="3" id="KW-1185">Reference proteome</keyword>
<dbReference type="InterPro" id="IPR006553">
    <property type="entry name" value="Leu-rich_rpt_Cys-con_subtyp"/>
</dbReference>
<accession>A0A2C9U5I1</accession>
<evidence type="ECO:0000313" key="3">
    <source>
        <dbReference type="Proteomes" id="UP000091857"/>
    </source>
</evidence>
<dbReference type="InterPro" id="IPR032675">
    <property type="entry name" value="LRR_dom_sf"/>
</dbReference>
<dbReference type="Gene3D" id="1.20.1280.50">
    <property type="match status" value="1"/>
</dbReference>
<dbReference type="PANTHER" id="PTHR13318:SF253">
    <property type="entry name" value="COI1 F-BOX DOMAIN-CONTAINING PROTEIN"/>
    <property type="match status" value="1"/>
</dbReference>
<dbReference type="STRING" id="3983.A0A2C9U5I1"/>
<dbReference type="CDD" id="cd22159">
    <property type="entry name" value="F-box_AtTIR1-like"/>
    <property type="match status" value="1"/>
</dbReference>
<dbReference type="GO" id="GO:0019005">
    <property type="term" value="C:SCF ubiquitin ligase complex"/>
    <property type="evidence" value="ECO:0000318"/>
    <property type="project" value="GO_Central"/>
</dbReference>
<dbReference type="GO" id="GO:0005634">
    <property type="term" value="C:nucleus"/>
    <property type="evidence" value="ECO:0000318"/>
    <property type="project" value="GO_Central"/>
</dbReference>
<name>A0A2C9U5I1_MANES</name>
<evidence type="ECO:0000313" key="2">
    <source>
        <dbReference type="EMBL" id="OAY24946.1"/>
    </source>
</evidence>
<dbReference type="AlphaFoldDB" id="A0A2C9U5I1"/>
<dbReference type="PANTHER" id="PTHR13318">
    <property type="entry name" value="PARTNER OF PAIRED, ISOFORM B-RELATED"/>
    <property type="match status" value="1"/>
</dbReference>
<proteinExistence type="predicted"/>
<protein>
    <recommendedName>
        <fullName evidence="1">COI1 F-box domain-containing protein</fullName>
    </recommendedName>
</protein>
<feature type="domain" description="COI1 F-box" evidence="1">
    <location>
        <begin position="22"/>
        <end position="60"/>
    </location>
</feature>
<dbReference type="Pfam" id="PF18511">
    <property type="entry name" value="F-box_5"/>
    <property type="match status" value="1"/>
</dbReference>
<organism evidence="2 3">
    <name type="scientific">Manihot esculenta</name>
    <name type="common">Cassava</name>
    <name type="synonym">Jatropha manihot</name>
    <dbReference type="NCBI Taxonomy" id="3983"/>
    <lineage>
        <taxon>Eukaryota</taxon>
        <taxon>Viridiplantae</taxon>
        <taxon>Streptophyta</taxon>
        <taxon>Embryophyta</taxon>
        <taxon>Tracheophyta</taxon>
        <taxon>Spermatophyta</taxon>
        <taxon>Magnoliopsida</taxon>
        <taxon>eudicotyledons</taxon>
        <taxon>Gunneridae</taxon>
        <taxon>Pentapetalae</taxon>
        <taxon>rosids</taxon>
        <taxon>fabids</taxon>
        <taxon>Malpighiales</taxon>
        <taxon>Euphorbiaceae</taxon>
        <taxon>Crotonoideae</taxon>
        <taxon>Manihoteae</taxon>
        <taxon>Manihot</taxon>
    </lineage>
</organism>
<sequence length="703" mass="78938">MRVCMCVVTVEKMARTLSSVHDVPDAILSNIFSLITDIRSRNSMSLVCVKWHLMERSTRTSLTLRGNIRDLYLLPTCFRAITNLDLSFLSPWGHPIFDSSFINPKLLAQLLRRAFPSVVSLTLYARNPSALQLLAPQWPGLSKVKLVRWHQRSPTNPGSDFVALFEHSHSLTSLDLSYFYCWTEDLPPALEAYPSTAASLTHLNILTHSSAEGFKSHELLSISVACPNLRELLATCLFDHRFIGFVGDETLLSLASNCPRLSLLHLVDTDSLSDARGDPDDEGYTSEDARISHTTLVDMFAGLPLLEELVLDVCHNVKDTWPALEVLNSKCPRLKSLKLGQFHGICKGIDARPDGLALCSRLESLSIKNSADLTDSRLIAISLGCPRLAKFEVHGCQRITEMGMNKLASILQQTLIDVKISCCKYLNAVCSLRALEPIQDRIQRLHIDCVWENVEQFEGEASFSSESAYLRHFPSEKRGGIWEETSSRKKSKCFDGDDNEYFSNTWARLDFLSLWIPVGELLIPLTLSGLENCPVLEEIKIKVEGDCRHRPRPTNAFGLSTLACYPRLSKMNLNCGAAIGFALTAPSGLADLSPWERFYLNGIGNLNLTELDYWPPQDTDVNQRSLTLPAAGLLAQCGRLRKLFIHGTANEHFMMFLLKIPTLRDVQLREDYYPAPENDTCTEMRIDSCSRFEDALNRRRIPD</sequence>
<reference evidence="3" key="1">
    <citation type="journal article" date="2016" name="Nat. Biotechnol.">
        <title>Sequencing wild and cultivated cassava and related species reveals extensive interspecific hybridization and genetic diversity.</title>
        <authorList>
            <person name="Bredeson J.V."/>
            <person name="Lyons J.B."/>
            <person name="Prochnik S.E."/>
            <person name="Wu G.A."/>
            <person name="Ha C.M."/>
            <person name="Edsinger-Gonzales E."/>
            <person name="Grimwood J."/>
            <person name="Schmutz J."/>
            <person name="Rabbi I.Y."/>
            <person name="Egesi C."/>
            <person name="Nauluvula P."/>
            <person name="Lebot V."/>
            <person name="Ndunguru J."/>
            <person name="Mkamilo G."/>
            <person name="Bart R.S."/>
            <person name="Setter T.L."/>
            <person name="Gleadow R.M."/>
            <person name="Kulakow P."/>
            <person name="Ferguson M.E."/>
            <person name="Rounsley S."/>
            <person name="Rokhsar D.S."/>
        </authorList>
    </citation>
    <scope>NUCLEOTIDE SEQUENCE [LARGE SCALE GENOMIC DNA]</scope>
    <source>
        <strain evidence="3">cv. AM560-2</strain>
    </source>
</reference>
<evidence type="ECO:0000259" key="1">
    <source>
        <dbReference type="Pfam" id="PF18511"/>
    </source>
</evidence>
<dbReference type="EMBL" id="CM004403">
    <property type="protein sequence ID" value="OAY24946.1"/>
    <property type="molecule type" value="Genomic_DNA"/>
</dbReference>
<comment type="caution">
    <text evidence="2">The sequence shown here is derived from an EMBL/GenBank/DDBJ whole genome shotgun (WGS) entry which is preliminary data.</text>
</comment>
<dbReference type="SUPFAM" id="SSF52047">
    <property type="entry name" value="RNI-like"/>
    <property type="match status" value="1"/>
</dbReference>
<dbReference type="Gene3D" id="3.80.10.10">
    <property type="entry name" value="Ribonuclease Inhibitor"/>
    <property type="match status" value="1"/>
</dbReference>
<dbReference type="Proteomes" id="UP000091857">
    <property type="component" value="Chromosome 17"/>
</dbReference>
<dbReference type="SMART" id="SM00367">
    <property type="entry name" value="LRR_CC"/>
    <property type="match status" value="3"/>
</dbReference>
<dbReference type="OrthoDB" id="550575at2759"/>